<proteinExistence type="predicted"/>
<dbReference type="Proteomes" id="UP001151760">
    <property type="component" value="Unassembled WGS sequence"/>
</dbReference>
<feature type="compositionally biased region" description="Low complexity" evidence="1">
    <location>
        <begin position="7"/>
        <end position="18"/>
    </location>
</feature>
<organism evidence="2 3">
    <name type="scientific">Tanacetum coccineum</name>
    <dbReference type="NCBI Taxonomy" id="301880"/>
    <lineage>
        <taxon>Eukaryota</taxon>
        <taxon>Viridiplantae</taxon>
        <taxon>Streptophyta</taxon>
        <taxon>Embryophyta</taxon>
        <taxon>Tracheophyta</taxon>
        <taxon>Spermatophyta</taxon>
        <taxon>Magnoliopsida</taxon>
        <taxon>eudicotyledons</taxon>
        <taxon>Gunneridae</taxon>
        <taxon>Pentapetalae</taxon>
        <taxon>asterids</taxon>
        <taxon>campanulids</taxon>
        <taxon>Asterales</taxon>
        <taxon>Asteraceae</taxon>
        <taxon>Asteroideae</taxon>
        <taxon>Anthemideae</taxon>
        <taxon>Anthemidinae</taxon>
        <taxon>Tanacetum</taxon>
    </lineage>
</organism>
<sequence length="108" mass="12545">MFHTNISQQQSGNSQQQSKAETWKMKPSSGYNKEPELFGDEEFPRPAGLHRIAKSQLSSNSTTSFGSNLQMFQEMIQQQYELDRKEKIERIDREVNSRVELNYSKKVA</sequence>
<gene>
    <name evidence="2" type="ORF">Tco_1020230</name>
</gene>
<protein>
    <submittedName>
        <fullName evidence="2">Uncharacterized protein</fullName>
    </submittedName>
</protein>
<feature type="compositionally biased region" description="Polar residues" evidence="1">
    <location>
        <begin position="55"/>
        <end position="65"/>
    </location>
</feature>
<comment type="caution">
    <text evidence="2">The sequence shown here is derived from an EMBL/GenBank/DDBJ whole genome shotgun (WGS) entry which is preliminary data.</text>
</comment>
<reference evidence="2" key="2">
    <citation type="submission" date="2022-01" db="EMBL/GenBank/DDBJ databases">
        <authorList>
            <person name="Yamashiro T."/>
            <person name="Shiraishi A."/>
            <person name="Satake H."/>
            <person name="Nakayama K."/>
        </authorList>
    </citation>
    <scope>NUCLEOTIDE SEQUENCE</scope>
</reference>
<feature type="region of interest" description="Disordered" evidence="1">
    <location>
        <begin position="1"/>
        <end position="65"/>
    </location>
</feature>
<evidence type="ECO:0000313" key="2">
    <source>
        <dbReference type="EMBL" id="GJT68750.1"/>
    </source>
</evidence>
<name>A0ABQ5FZF8_9ASTR</name>
<keyword evidence="3" id="KW-1185">Reference proteome</keyword>
<dbReference type="EMBL" id="BQNB010017926">
    <property type="protein sequence ID" value="GJT68750.1"/>
    <property type="molecule type" value="Genomic_DNA"/>
</dbReference>
<evidence type="ECO:0000256" key="1">
    <source>
        <dbReference type="SAM" id="MobiDB-lite"/>
    </source>
</evidence>
<evidence type="ECO:0000313" key="3">
    <source>
        <dbReference type="Proteomes" id="UP001151760"/>
    </source>
</evidence>
<reference evidence="2" key="1">
    <citation type="journal article" date="2022" name="Int. J. Mol. Sci.">
        <title>Draft Genome of Tanacetum Coccineum: Genomic Comparison of Closely Related Tanacetum-Family Plants.</title>
        <authorList>
            <person name="Yamashiro T."/>
            <person name="Shiraishi A."/>
            <person name="Nakayama K."/>
            <person name="Satake H."/>
        </authorList>
    </citation>
    <scope>NUCLEOTIDE SEQUENCE</scope>
</reference>
<accession>A0ABQ5FZF8</accession>